<evidence type="ECO:0000313" key="2">
    <source>
        <dbReference type="EMBL" id="KAF7728944.1"/>
    </source>
</evidence>
<dbReference type="Proteomes" id="UP000605846">
    <property type="component" value="Unassembled WGS sequence"/>
</dbReference>
<name>A0A8H7ES87_9FUNG</name>
<dbReference type="EMBL" id="JABAYA010000030">
    <property type="protein sequence ID" value="KAF7728944.1"/>
    <property type="molecule type" value="Genomic_DNA"/>
</dbReference>
<protein>
    <submittedName>
        <fullName evidence="2">Uncharacterized protein</fullName>
    </submittedName>
</protein>
<dbReference type="OrthoDB" id="2270831at2759"/>
<evidence type="ECO:0000313" key="3">
    <source>
        <dbReference type="Proteomes" id="UP000605846"/>
    </source>
</evidence>
<feature type="compositionally biased region" description="Polar residues" evidence="1">
    <location>
        <begin position="329"/>
        <end position="340"/>
    </location>
</feature>
<keyword evidence="3" id="KW-1185">Reference proteome</keyword>
<reference evidence="2" key="1">
    <citation type="submission" date="2020-01" db="EMBL/GenBank/DDBJ databases">
        <title>Genome Sequencing of Three Apophysomyces-Like Fungal Strains Confirms a Novel Fungal Genus in the Mucoromycota with divergent Burkholderia-like Endosymbiotic Bacteria.</title>
        <authorList>
            <person name="Stajich J.E."/>
            <person name="Macias A.M."/>
            <person name="Carter-House D."/>
            <person name="Lovett B."/>
            <person name="Kasson L.R."/>
            <person name="Berry K."/>
            <person name="Grigoriev I."/>
            <person name="Chang Y."/>
            <person name="Spatafora J."/>
            <person name="Kasson M.T."/>
        </authorList>
    </citation>
    <scope>NUCLEOTIDE SEQUENCE</scope>
    <source>
        <strain evidence="2">NRRL A-21654</strain>
    </source>
</reference>
<feature type="region of interest" description="Disordered" evidence="1">
    <location>
        <begin position="1"/>
        <end position="51"/>
    </location>
</feature>
<feature type="compositionally biased region" description="Polar residues" evidence="1">
    <location>
        <begin position="447"/>
        <end position="456"/>
    </location>
</feature>
<feature type="region of interest" description="Disordered" evidence="1">
    <location>
        <begin position="310"/>
        <end position="410"/>
    </location>
</feature>
<evidence type="ECO:0000256" key="1">
    <source>
        <dbReference type="SAM" id="MobiDB-lite"/>
    </source>
</evidence>
<organism evidence="2 3">
    <name type="scientific">Apophysomyces ossiformis</name>
    <dbReference type="NCBI Taxonomy" id="679940"/>
    <lineage>
        <taxon>Eukaryota</taxon>
        <taxon>Fungi</taxon>
        <taxon>Fungi incertae sedis</taxon>
        <taxon>Mucoromycota</taxon>
        <taxon>Mucoromycotina</taxon>
        <taxon>Mucoromycetes</taxon>
        <taxon>Mucorales</taxon>
        <taxon>Mucorineae</taxon>
        <taxon>Mucoraceae</taxon>
        <taxon>Apophysomyces</taxon>
    </lineage>
</organism>
<feature type="region of interest" description="Disordered" evidence="1">
    <location>
        <begin position="437"/>
        <end position="469"/>
    </location>
</feature>
<comment type="caution">
    <text evidence="2">The sequence shown here is derived from an EMBL/GenBank/DDBJ whole genome shotgun (WGS) entry which is preliminary data.</text>
</comment>
<feature type="compositionally biased region" description="Polar residues" evidence="1">
    <location>
        <begin position="277"/>
        <end position="289"/>
    </location>
</feature>
<sequence length="469" mass="53335">MDLHRNPFQQDRPTSSHDQASYSPQDEPLQAPTFTTRPRERERMGSITGEENFGQRKESWWDKINYVARETVRRSSQNTELVIDKLADALNNLNPGIDTPKPTRKERSVSWSERAFALLFNRGNVNEKEMQPKTFEYEPSDCAYDYVQSLLGIPDHAMMAPNDTEEHETKPKTRAHQEYWGSKQEDIEVQGSDETYDNNQASFNTDEDHYKGRIMHHRHDAPAHPRAAMTRTLFNAEYSPVPYESSEDDESTYQRHIRGSMSGSVPPPPPPPKDEIPTSSRNGLDASLPSSLETYADVVRRQAALNAERFAVPHSLRRPSPQPQRRPGSNMTRSTSQDSWFNADPESGRIPVPPLSVTLSSQTAEPVEEKDVPDNPGEKSSVARGPETEHHVDVVDRKKGGLSNERDVPFDSDFENWAARPATTHWRRHSMQWPHSYGLTQAKEPPRQTSGKSTWEMQADAINDCRSSH</sequence>
<feature type="compositionally biased region" description="Basic and acidic residues" evidence="1">
    <location>
        <begin position="386"/>
        <end position="409"/>
    </location>
</feature>
<accession>A0A8H7ES87</accession>
<feature type="compositionally biased region" description="Polar residues" evidence="1">
    <location>
        <begin position="7"/>
        <end position="24"/>
    </location>
</feature>
<gene>
    <name evidence="2" type="ORF">EC973_005339</name>
</gene>
<dbReference type="AlphaFoldDB" id="A0A8H7ES87"/>
<proteinExistence type="predicted"/>
<feature type="compositionally biased region" description="Basic and acidic residues" evidence="1">
    <location>
        <begin position="367"/>
        <end position="377"/>
    </location>
</feature>
<feature type="region of interest" description="Disordered" evidence="1">
    <location>
        <begin position="241"/>
        <end position="289"/>
    </location>
</feature>